<dbReference type="AlphaFoldDB" id="A0A9P4YVJ5"/>
<evidence type="ECO:0000313" key="3">
    <source>
        <dbReference type="EMBL" id="KAF4122473.1"/>
    </source>
</evidence>
<evidence type="ECO:0000256" key="1">
    <source>
        <dbReference type="SAM" id="MobiDB-lite"/>
    </source>
</evidence>
<name>A0A9P4YVJ5_9HYPO</name>
<feature type="region of interest" description="Disordered" evidence="1">
    <location>
        <begin position="143"/>
        <end position="185"/>
    </location>
</feature>
<feature type="compositionally biased region" description="Polar residues" evidence="1">
    <location>
        <begin position="77"/>
        <end position="94"/>
    </location>
</feature>
<dbReference type="RefSeq" id="XP_035321125.1">
    <property type="nucleotide sequence ID" value="XM_035469430.1"/>
</dbReference>
<keyword evidence="2" id="KW-0472">Membrane</keyword>
<organism evidence="3 4">
    <name type="scientific">Geosmithia morbida</name>
    <dbReference type="NCBI Taxonomy" id="1094350"/>
    <lineage>
        <taxon>Eukaryota</taxon>
        <taxon>Fungi</taxon>
        <taxon>Dikarya</taxon>
        <taxon>Ascomycota</taxon>
        <taxon>Pezizomycotina</taxon>
        <taxon>Sordariomycetes</taxon>
        <taxon>Hypocreomycetidae</taxon>
        <taxon>Hypocreales</taxon>
        <taxon>Bionectriaceae</taxon>
        <taxon>Geosmithia</taxon>
    </lineage>
</organism>
<protein>
    <submittedName>
        <fullName evidence="3">Uncharacterized protein</fullName>
    </submittedName>
</protein>
<evidence type="ECO:0000313" key="4">
    <source>
        <dbReference type="Proteomes" id="UP000749293"/>
    </source>
</evidence>
<dbReference type="Proteomes" id="UP000749293">
    <property type="component" value="Unassembled WGS sequence"/>
</dbReference>
<feature type="compositionally biased region" description="Acidic residues" evidence="1">
    <location>
        <begin position="22"/>
        <end position="38"/>
    </location>
</feature>
<keyword evidence="4" id="KW-1185">Reference proteome</keyword>
<feature type="compositionally biased region" description="Low complexity" evidence="1">
    <location>
        <begin position="39"/>
        <end position="60"/>
    </location>
</feature>
<feature type="region of interest" description="Disordered" evidence="1">
    <location>
        <begin position="1"/>
        <end position="108"/>
    </location>
</feature>
<keyword evidence="2" id="KW-1133">Transmembrane helix</keyword>
<dbReference type="OrthoDB" id="5431298at2759"/>
<comment type="caution">
    <text evidence="3">The sequence shown here is derived from an EMBL/GenBank/DDBJ whole genome shotgun (WGS) entry which is preliminary data.</text>
</comment>
<dbReference type="GeneID" id="55973688"/>
<sequence>MTIPSGIPRPPMASAFDKSDRDDEETAAMTTEADEEPSETSVPETTETEPSSTRTASEPETMTDSSGISSHGVVTHAPSSATRPETVEQTTAVPSATGTDGTSSGGGNARISTGTIIGASLGGAATVSLVVLAVLVLIMRTRRKSRGRGSRGSEHGGSEVTEELACVEEEKRRPPPAPPESCHGEDPFGPFGGRADGHTICRTFELDGTARGCPARMPEAAEPVTHDSIRTVQTLPDPVDSKANLHSLGYDDGRPRYVNHWNQYREMGGT</sequence>
<keyword evidence="2" id="KW-0812">Transmembrane</keyword>
<accession>A0A9P4YVJ5</accession>
<evidence type="ECO:0000256" key="2">
    <source>
        <dbReference type="SAM" id="Phobius"/>
    </source>
</evidence>
<dbReference type="EMBL" id="JAANYQ010000009">
    <property type="protein sequence ID" value="KAF4122473.1"/>
    <property type="molecule type" value="Genomic_DNA"/>
</dbReference>
<proteinExistence type="predicted"/>
<reference evidence="3" key="1">
    <citation type="submission" date="2020-03" db="EMBL/GenBank/DDBJ databases">
        <title>Site-based positive gene gene selection in Geosmithia morbida across the United States reveals a broad range of putative effectors and factors for local host and environmental adapation.</title>
        <authorList>
            <person name="Onufrak A."/>
            <person name="Murdoch R.W."/>
            <person name="Gazis R."/>
            <person name="Huff M."/>
            <person name="Staton M."/>
            <person name="Klingeman W."/>
            <person name="Hadziabdic D."/>
        </authorList>
    </citation>
    <scope>NUCLEOTIDE SEQUENCE</scope>
    <source>
        <strain evidence="3">1262</strain>
    </source>
</reference>
<feature type="transmembrane region" description="Helical" evidence="2">
    <location>
        <begin position="116"/>
        <end position="138"/>
    </location>
</feature>
<gene>
    <name evidence="3" type="ORF">GMORB2_7465</name>
</gene>